<dbReference type="Proteomes" id="UP000634455">
    <property type="component" value="Unassembled WGS sequence"/>
</dbReference>
<protein>
    <submittedName>
        <fullName evidence="1">Uncharacterized protein</fullName>
    </submittedName>
</protein>
<reference evidence="2" key="1">
    <citation type="journal article" date="2019" name="Int. J. Syst. Evol. Microbiol.">
        <title>The Global Catalogue of Microorganisms (GCM) 10K type strain sequencing project: providing services to taxonomists for standard genome sequencing and annotation.</title>
        <authorList>
            <consortium name="The Broad Institute Genomics Platform"/>
            <consortium name="The Broad Institute Genome Sequencing Center for Infectious Disease"/>
            <person name="Wu L."/>
            <person name="Ma J."/>
        </authorList>
    </citation>
    <scope>NUCLEOTIDE SEQUENCE [LARGE SCALE GENOMIC DNA]</scope>
    <source>
        <strain evidence="2">KCTC 32465</strain>
    </source>
</reference>
<name>A0ABQ3CRL5_9RHOB</name>
<gene>
    <name evidence="1" type="ORF">GCM10008927_00280</name>
</gene>
<evidence type="ECO:0000313" key="1">
    <source>
        <dbReference type="EMBL" id="GHA40147.1"/>
    </source>
</evidence>
<evidence type="ECO:0000313" key="2">
    <source>
        <dbReference type="Proteomes" id="UP000634455"/>
    </source>
</evidence>
<keyword evidence="2" id="KW-1185">Reference proteome</keyword>
<dbReference type="EMBL" id="BMZF01000001">
    <property type="protein sequence ID" value="GHA40147.1"/>
    <property type="molecule type" value="Genomic_DNA"/>
</dbReference>
<accession>A0ABQ3CRL5</accession>
<organism evidence="1 2">
    <name type="scientific">Paramylibacter ulvae</name>
    <dbReference type="NCBI Taxonomy" id="1651968"/>
    <lineage>
        <taxon>Bacteria</taxon>
        <taxon>Pseudomonadati</taxon>
        <taxon>Pseudomonadota</taxon>
        <taxon>Alphaproteobacteria</taxon>
        <taxon>Rhodobacterales</taxon>
        <taxon>Paracoccaceae</taxon>
        <taxon>Paramylibacter</taxon>
    </lineage>
</organism>
<sequence length="72" mass="8077">MSEKLNWELSIMPLDYISHSNDENRSNVIMLPLKLGGANAPRVDVSMLKMIGSTFEGTPREMDYTNNVFAGE</sequence>
<proteinExistence type="predicted"/>
<comment type="caution">
    <text evidence="1">The sequence shown here is derived from an EMBL/GenBank/DDBJ whole genome shotgun (WGS) entry which is preliminary data.</text>
</comment>